<keyword evidence="1" id="KW-0880">Kelch repeat</keyword>
<organism evidence="3 4">
    <name type="scientific">Parastrongyloides trichosuri</name>
    <name type="common">Possum-specific nematode worm</name>
    <dbReference type="NCBI Taxonomy" id="131310"/>
    <lineage>
        <taxon>Eukaryota</taxon>
        <taxon>Metazoa</taxon>
        <taxon>Ecdysozoa</taxon>
        <taxon>Nematoda</taxon>
        <taxon>Chromadorea</taxon>
        <taxon>Rhabditida</taxon>
        <taxon>Tylenchina</taxon>
        <taxon>Panagrolaimomorpha</taxon>
        <taxon>Strongyloidoidea</taxon>
        <taxon>Strongyloididae</taxon>
        <taxon>Parastrongyloides</taxon>
    </lineage>
</organism>
<dbReference type="Proteomes" id="UP000038045">
    <property type="component" value="Unplaced"/>
</dbReference>
<dbReference type="PANTHER" id="PTHR46228:SF2">
    <property type="entry name" value="KELCH REPEAT PROTEIN (AFU_ORTHOLOGUE AFUA_4G14350)"/>
    <property type="match status" value="1"/>
</dbReference>
<dbReference type="AlphaFoldDB" id="A0A0N4ZME9"/>
<proteinExistence type="predicted"/>
<keyword evidence="3" id="KW-1185">Reference proteome</keyword>
<evidence type="ECO:0000256" key="2">
    <source>
        <dbReference type="ARBA" id="ARBA00022737"/>
    </source>
</evidence>
<dbReference type="SUPFAM" id="SSF117281">
    <property type="entry name" value="Kelch motif"/>
    <property type="match status" value="1"/>
</dbReference>
<accession>A0A0N4ZME9</accession>
<dbReference type="WBParaSite" id="PTRK_0000971700.1">
    <property type="protein sequence ID" value="PTRK_0000971700.1"/>
    <property type="gene ID" value="PTRK_0000971700"/>
</dbReference>
<evidence type="ECO:0000256" key="1">
    <source>
        <dbReference type="ARBA" id="ARBA00022441"/>
    </source>
</evidence>
<keyword evidence="2" id="KW-0677">Repeat</keyword>
<dbReference type="InterPro" id="IPR015915">
    <property type="entry name" value="Kelch-typ_b-propeller"/>
</dbReference>
<protein>
    <submittedName>
        <fullName evidence="4">FBA_3 domain-containing protein</fullName>
    </submittedName>
</protein>
<dbReference type="PANTHER" id="PTHR46228">
    <property type="entry name" value="KELCH DOMAIN-CONTAINING PROTEIN"/>
    <property type="match status" value="1"/>
</dbReference>
<reference evidence="4" key="1">
    <citation type="submission" date="2017-02" db="UniProtKB">
        <authorList>
            <consortium name="WormBaseParasite"/>
        </authorList>
    </citation>
    <scope>IDENTIFICATION</scope>
</reference>
<name>A0A0N4ZME9_PARTI</name>
<sequence>MTTTLCYVSSTILSAYKPPAFVGVYKESTIMWGNSSKKNEKRKDFPGNLLRFKPCVIHENDIVIVNETKGYVPYLRDEKGFIYKDELFIYDGYLRNKENIPNRDVFILNLITMTWRIMGSFISLKPINRTNFYCWCYKDKFYMYGGIVKVSKELIKTSNEYLINIDLLTPSTNEDSSPDTYVSNELFCFNLVTQKWNEVQTKGTMPTVGCNNLNFYMNDDIMYFSTPALSVGTKSTIDKITLYELSLKDMTWYMNKLDIEVDVKTCTVKYLCDEGKAVIFHRGLSSPYSLALLKNDKEYPTLIQEIRPNIRGGIIYTFHKDSAYIHGWSKKLNEPIENRVIHLDTPPKKRYTLRSYFKSPEKIVFLKNHWKKLFRFLHDDVLKYQKEANIMIVTPKSNNDVKLFFKHRVNYTIEEIFNIINISKEFY</sequence>
<dbReference type="Pfam" id="PF24681">
    <property type="entry name" value="Kelch_KLHDC2_KLHL20_DRC7"/>
    <property type="match status" value="1"/>
</dbReference>
<dbReference type="Gene3D" id="2.120.10.80">
    <property type="entry name" value="Kelch-type beta propeller"/>
    <property type="match status" value="1"/>
</dbReference>
<evidence type="ECO:0000313" key="3">
    <source>
        <dbReference type="Proteomes" id="UP000038045"/>
    </source>
</evidence>
<evidence type="ECO:0000313" key="4">
    <source>
        <dbReference type="WBParaSite" id="PTRK_0000971700.1"/>
    </source>
</evidence>